<dbReference type="OrthoDB" id="22059at10239"/>
<dbReference type="Proteomes" id="UP000204602">
    <property type="component" value="Segment"/>
</dbReference>
<gene>
    <name evidence="1" type="ORF">TSARBOMBA_132</name>
</gene>
<dbReference type="RefSeq" id="YP_009206947.1">
    <property type="nucleotide sequence ID" value="NC_028890.1"/>
</dbReference>
<accession>A0A0K2D0C2</accession>
<evidence type="ECO:0000313" key="1">
    <source>
        <dbReference type="EMBL" id="ALA13041.1"/>
    </source>
</evidence>
<organism evidence="1 2">
    <name type="scientific">Bacillus phage TsarBomba</name>
    <dbReference type="NCBI Taxonomy" id="1690456"/>
    <lineage>
        <taxon>Viruses</taxon>
        <taxon>Duplodnaviria</taxon>
        <taxon>Heunggongvirae</taxon>
        <taxon>Uroviricota</taxon>
        <taxon>Caudoviricetes</taxon>
        <taxon>Herelleviridae</taxon>
        <taxon>Bastillevirinae</taxon>
        <taxon>Tsarbombavirus</taxon>
        <taxon>Tsarbombavirus tsarbomba</taxon>
    </lineage>
</organism>
<dbReference type="GeneID" id="26633252"/>
<reference evidence="1 2" key="1">
    <citation type="journal article" date="2015" name="Genome Announc.">
        <title>Complete Genome Sequence of Bacillus cereus Group Phage TsarBomba.</title>
        <authorList>
            <person name="Erill I."/>
            <person name="Caruso S.M."/>
        </authorList>
    </citation>
    <scope>NUCLEOTIDE SEQUENCE [LARGE SCALE GENOMIC DNA]</scope>
</reference>
<sequence>MSNSAHNGEMRKWHMEYFYGDKFLTIKLDARNIIKAIETLKRIQYDKSKPVMVSAVWCVGYARYNPYKK</sequence>
<keyword evidence="2" id="KW-1185">Reference proteome</keyword>
<evidence type="ECO:0000313" key="2">
    <source>
        <dbReference type="Proteomes" id="UP000204602"/>
    </source>
</evidence>
<protein>
    <submittedName>
        <fullName evidence="1">Uncharacterized protein</fullName>
    </submittedName>
</protein>
<proteinExistence type="predicted"/>
<dbReference type="EMBL" id="KT224359">
    <property type="protein sequence ID" value="ALA13041.1"/>
    <property type="molecule type" value="Genomic_DNA"/>
</dbReference>
<dbReference type="KEGG" id="vg:26633252"/>
<name>A0A0K2D0C2_9CAUD</name>